<dbReference type="InterPro" id="IPR002156">
    <property type="entry name" value="RNaseH_domain"/>
</dbReference>
<evidence type="ECO:0000313" key="4">
    <source>
        <dbReference type="Proteomes" id="UP000655225"/>
    </source>
</evidence>
<dbReference type="GO" id="GO:0004523">
    <property type="term" value="F:RNA-DNA hybrid ribonuclease activity"/>
    <property type="evidence" value="ECO:0007669"/>
    <property type="project" value="InterPro"/>
</dbReference>
<evidence type="ECO:0000313" key="3">
    <source>
        <dbReference type="EMBL" id="KAF8398911.1"/>
    </source>
</evidence>
<dbReference type="Proteomes" id="UP000655225">
    <property type="component" value="Unassembled WGS sequence"/>
</dbReference>
<dbReference type="GO" id="GO:0003676">
    <property type="term" value="F:nucleic acid binding"/>
    <property type="evidence" value="ECO:0007669"/>
    <property type="project" value="InterPro"/>
</dbReference>
<accession>A0A835DD81</accession>
<dbReference type="InterPro" id="IPR036397">
    <property type="entry name" value="RNaseH_sf"/>
</dbReference>
<dbReference type="PANTHER" id="PTHR47723">
    <property type="entry name" value="OS05G0353850 PROTEIN"/>
    <property type="match status" value="1"/>
</dbReference>
<evidence type="ECO:0000259" key="2">
    <source>
        <dbReference type="Pfam" id="PF13456"/>
    </source>
</evidence>
<dbReference type="OrthoDB" id="1906820at2759"/>
<dbReference type="PANTHER" id="PTHR47723:SF19">
    <property type="entry name" value="POLYNUCLEOTIDYL TRANSFERASE, RIBONUCLEASE H-LIKE SUPERFAMILY PROTEIN"/>
    <property type="match status" value="1"/>
</dbReference>
<dbReference type="CDD" id="cd06222">
    <property type="entry name" value="RNase_H_like"/>
    <property type="match status" value="1"/>
</dbReference>
<proteinExistence type="predicted"/>
<comment type="caution">
    <text evidence="3">The sequence shown here is derived from an EMBL/GenBank/DDBJ whole genome shotgun (WGS) entry which is preliminary data.</text>
</comment>
<dbReference type="AlphaFoldDB" id="A0A835DD81"/>
<organism evidence="3 4">
    <name type="scientific">Tetracentron sinense</name>
    <name type="common">Spur-leaf</name>
    <dbReference type="NCBI Taxonomy" id="13715"/>
    <lineage>
        <taxon>Eukaryota</taxon>
        <taxon>Viridiplantae</taxon>
        <taxon>Streptophyta</taxon>
        <taxon>Embryophyta</taxon>
        <taxon>Tracheophyta</taxon>
        <taxon>Spermatophyta</taxon>
        <taxon>Magnoliopsida</taxon>
        <taxon>Trochodendrales</taxon>
        <taxon>Trochodendraceae</taxon>
        <taxon>Tetracentron</taxon>
    </lineage>
</organism>
<dbReference type="InterPro" id="IPR053151">
    <property type="entry name" value="RNase_H-like"/>
</dbReference>
<dbReference type="EMBL" id="JABCRI010000010">
    <property type="protein sequence ID" value="KAF8398911.1"/>
    <property type="molecule type" value="Genomic_DNA"/>
</dbReference>
<dbReference type="Gene3D" id="3.30.420.10">
    <property type="entry name" value="Ribonuclease H-like superfamily/Ribonuclease H"/>
    <property type="match status" value="1"/>
</dbReference>
<feature type="region of interest" description="Disordered" evidence="1">
    <location>
        <begin position="72"/>
        <end position="101"/>
    </location>
</feature>
<feature type="compositionally biased region" description="Basic and acidic residues" evidence="1">
    <location>
        <begin position="74"/>
        <end position="89"/>
    </location>
</feature>
<protein>
    <recommendedName>
        <fullName evidence="2">RNase H type-1 domain-containing protein</fullName>
    </recommendedName>
</protein>
<feature type="domain" description="RNase H type-1" evidence="2">
    <location>
        <begin position="122"/>
        <end position="240"/>
    </location>
</feature>
<dbReference type="SUPFAM" id="SSF53098">
    <property type="entry name" value="Ribonuclease H-like"/>
    <property type="match status" value="1"/>
</dbReference>
<dbReference type="InterPro" id="IPR044730">
    <property type="entry name" value="RNase_H-like_dom_plant"/>
</dbReference>
<evidence type="ECO:0000256" key="1">
    <source>
        <dbReference type="SAM" id="MobiDB-lite"/>
    </source>
</evidence>
<dbReference type="InterPro" id="IPR012337">
    <property type="entry name" value="RNaseH-like_sf"/>
</dbReference>
<gene>
    <name evidence="3" type="ORF">HHK36_014775</name>
</gene>
<reference evidence="3 4" key="1">
    <citation type="submission" date="2020-04" db="EMBL/GenBank/DDBJ databases">
        <title>Plant Genome Project.</title>
        <authorList>
            <person name="Zhang R.-G."/>
        </authorList>
    </citation>
    <scope>NUCLEOTIDE SEQUENCE [LARGE SCALE GENOMIC DNA]</scope>
    <source>
        <strain evidence="3">YNK0</strain>
        <tissue evidence="3">Leaf</tissue>
    </source>
</reference>
<name>A0A835DD81_TETSI</name>
<dbReference type="Pfam" id="PF13456">
    <property type="entry name" value="RVT_3"/>
    <property type="match status" value="1"/>
</dbReference>
<keyword evidence="4" id="KW-1185">Reference proteome</keyword>
<sequence length="254" mass="27989">MESISKGHASWAWKSILKARHILSQGLQWQVGNGSHINIWTDSWIGLEEPDKLLDRYRMDYRLQNVSDLITSDRSSHGGLEDNRPREQQLDPPNPSRSSISQYHDYQDDNILMSDHFILTTDGAVDAIHSMLGIGGVLSDSSGQCIMSFSELLHGDSSIIAEAQAIRSGLILASNAGVQCLVLKSDAKAIIDGINMPVNAAWEVVPLILDMNQLLSSFCHVSCQYIPRALNREAHRLAKGALRVNANTVSGFVK</sequence>